<evidence type="ECO:0008006" key="2">
    <source>
        <dbReference type="Google" id="ProtNLM"/>
    </source>
</evidence>
<proteinExistence type="predicted"/>
<dbReference type="InterPro" id="IPR029063">
    <property type="entry name" value="SAM-dependent_MTases_sf"/>
</dbReference>
<dbReference type="EMBL" id="UOEB01000050">
    <property type="protein sequence ID" value="VAV82923.1"/>
    <property type="molecule type" value="Genomic_DNA"/>
</dbReference>
<dbReference type="AlphaFoldDB" id="A0A3B0RE19"/>
<reference evidence="1" key="1">
    <citation type="submission" date="2018-06" db="EMBL/GenBank/DDBJ databases">
        <authorList>
            <person name="Zhirakovskaya E."/>
        </authorList>
    </citation>
    <scope>NUCLEOTIDE SEQUENCE</scope>
</reference>
<dbReference type="SUPFAM" id="SSF53335">
    <property type="entry name" value="S-adenosyl-L-methionine-dependent methyltransferases"/>
    <property type="match status" value="1"/>
</dbReference>
<gene>
    <name evidence="1" type="ORF">MNBD_BACTEROID02-1731</name>
</gene>
<sequence>MSNQGLKVNPLKKLIHKLKSKFNDSRVNASNENDLDKLGKIYGTDKIGKHFYTQHYSSHFERFRDKEINMLEIGVGGYKKPLKGGKSLRMWKKYFPFGNIFSIDIYDKSPLQEDRIKIFRGSQVDKAFLDEVVKEIGEIDIIIDDGSHINEHVIETFKLLFPKLKDGGIYAIEDTQTSYWEKYGGDSEDLNNPKTMMNFFKSLTDALNNQEFIIPNYKQNYFDKKIISMHFYHNMIFIYKGDNDEKSNIVVNNQLK</sequence>
<protein>
    <recommendedName>
        <fullName evidence="2">Methyltransferase</fullName>
    </recommendedName>
</protein>
<accession>A0A3B0RE19</accession>
<dbReference type="Gene3D" id="3.40.50.150">
    <property type="entry name" value="Vaccinia Virus protein VP39"/>
    <property type="match status" value="1"/>
</dbReference>
<name>A0A3B0RE19_9ZZZZ</name>
<evidence type="ECO:0000313" key="1">
    <source>
        <dbReference type="EMBL" id="VAV82923.1"/>
    </source>
</evidence>
<organism evidence="1">
    <name type="scientific">hydrothermal vent metagenome</name>
    <dbReference type="NCBI Taxonomy" id="652676"/>
    <lineage>
        <taxon>unclassified sequences</taxon>
        <taxon>metagenomes</taxon>
        <taxon>ecological metagenomes</taxon>
    </lineage>
</organism>